<feature type="transmembrane region" description="Helical" evidence="4">
    <location>
        <begin position="483"/>
        <end position="504"/>
    </location>
</feature>
<keyword evidence="4" id="KW-0812">Transmembrane</keyword>
<dbReference type="Gene3D" id="2.120.10.80">
    <property type="entry name" value="Kelch-type beta propeller"/>
    <property type="match status" value="1"/>
</dbReference>
<dbReference type="Proteomes" id="UP000190776">
    <property type="component" value="Unassembled WGS sequence"/>
</dbReference>
<accession>A0A1S8B8V5</accession>
<evidence type="ECO:0000256" key="3">
    <source>
        <dbReference type="SAM" id="MobiDB-lite"/>
    </source>
</evidence>
<feature type="compositionally biased region" description="Basic and acidic residues" evidence="3">
    <location>
        <begin position="603"/>
        <end position="625"/>
    </location>
</feature>
<keyword evidence="5" id="KW-0732">Signal</keyword>
<evidence type="ECO:0008006" key="8">
    <source>
        <dbReference type="Google" id="ProtNLM"/>
    </source>
</evidence>
<feature type="region of interest" description="Disordered" evidence="3">
    <location>
        <begin position="514"/>
        <end position="540"/>
    </location>
</feature>
<name>A0A1S8B8V5_9PEZI</name>
<dbReference type="AlphaFoldDB" id="A0A1S8B8V5"/>
<evidence type="ECO:0000256" key="5">
    <source>
        <dbReference type="SAM" id="SignalP"/>
    </source>
</evidence>
<dbReference type="GO" id="GO:0019760">
    <property type="term" value="P:glucosinolate metabolic process"/>
    <property type="evidence" value="ECO:0007669"/>
    <property type="project" value="UniProtKB-ARBA"/>
</dbReference>
<comment type="caution">
    <text evidence="6">The sequence shown here is derived from an EMBL/GenBank/DDBJ whole genome shotgun (WGS) entry which is preliminary data.</text>
</comment>
<feature type="signal peptide" evidence="5">
    <location>
        <begin position="1"/>
        <end position="28"/>
    </location>
</feature>
<dbReference type="STRING" id="420778.A0A1S8B8V5"/>
<dbReference type="PANTHER" id="PTHR47435">
    <property type="entry name" value="KELCH REPEAT PROTEIN (AFU_ORTHOLOGUE AFUA_5G12780)"/>
    <property type="match status" value="1"/>
</dbReference>
<feature type="chain" id="PRO_5012526463" description="Kelch repeat protein" evidence="5">
    <location>
        <begin position="29"/>
        <end position="625"/>
    </location>
</feature>
<keyword evidence="1" id="KW-0677">Repeat</keyword>
<keyword evidence="2" id="KW-0408">Iron</keyword>
<dbReference type="SUPFAM" id="SSF117281">
    <property type="entry name" value="Kelch motif"/>
    <property type="match status" value="1"/>
</dbReference>
<protein>
    <recommendedName>
        <fullName evidence="8">Kelch repeat protein</fullName>
    </recommendedName>
</protein>
<sequence length="625" mass="66098">MFPSFDRKPPGWSLLVALLLHTALTANAQKEAPSASDFIRRSEHGSAVVGDFLYIDGGKLSQNISGELDTIVPRVQNTTLSIDMRASWTNDSVEMNEIDRGDTPIFTFPTLWPSESSSSFYLWAGMRAPDNAVPNLGLWKFTADDSSSGSWAKVGQSNLAAFNNLTRPVGGYSAVLGDDTAFYAGGFHSSQTDPAVDTGSEIPVPGLVSYNFTSGEWTNSSATGFTTYGTQMWGKAAAVPFGDPGLLVFLGGESGSRTELSNAAGQLDLDTIAVYDPANDTWYSQVATGDVPGTRDGFCLVGAQETGAAGANGSYELFLYGGWNAAEGSATYNDTYVLSLPAFRWFRGPNATAARLNHGCHAVGAGRRQFVSVGGADNNVDTAARWTTADPWKQGLGVFDMTEMRWADGYDADAAAYEVPSVVREWYAGSGGNAEPEWSSDAVKALFANATTRTSTSSSSSSPTSSSSSTTSSSSSSNNHTGAIVGAVVGTIGGIALIVSVLFLRRRHRRRRLSRNDPNAAAINQEAGGGQPHELPTGPERQELPAQEVKEVQGDYHGPAGKFGGAVKAANREPVEADGTEREVAELEGGRVGGGVVVGFGREVGEGGGKRQEKVRNDDGREEWR</sequence>
<feature type="region of interest" description="Disordered" evidence="3">
    <location>
        <begin position="452"/>
        <end position="479"/>
    </location>
</feature>
<organism evidence="6 7">
    <name type="scientific">Diplodia seriata</name>
    <dbReference type="NCBI Taxonomy" id="420778"/>
    <lineage>
        <taxon>Eukaryota</taxon>
        <taxon>Fungi</taxon>
        <taxon>Dikarya</taxon>
        <taxon>Ascomycota</taxon>
        <taxon>Pezizomycotina</taxon>
        <taxon>Dothideomycetes</taxon>
        <taxon>Dothideomycetes incertae sedis</taxon>
        <taxon>Botryosphaeriales</taxon>
        <taxon>Botryosphaeriaceae</taxon>
        <taxon>Diplodia</taxon>
    </lineage>
</organism>
<gene>
    <name evidence="6" type="ORF">BK809_0001386</name>
</gene>
<proteinExistence type="predicted"/>
<reference evidence="6 7" key="1">
    <citation type="submission" date="2017-01" db="EMBL/GenBank/DDBJ databases">
        <title>Draft genome sequence of Diplodia seriata F98.1, a fungal species involved in grapevine trunk diseases.</title>
        <authorList>
            <person name="Robert-Siegwald G."/>
            <person name="Vallet J."/>
            <person name="Abou-Mansour E."/>
            <person name="Xu J."/>
            <person name="Rey P."/>
            <person name="Bertsch C."/>
            <person name="Rego C."/>
            <person name="Larignon P."/>
            <person name="Fontaine F."/>
            <person name="Lebrun M.-H."/>
        </authorList>
    </citation>
    <scope>NUCLEOTIDE SEQUENCE [LARGE SCALE GENOMIC DNA]</scope>
    <source>
        <strain evidence="6 7">F98.1</strain>
    </source>
</reference>
<dbReference type="PANTHER" id="PTHR47435:SF4">
    <property type="entry name" value="KELCH REPEAT PROTEIN (AFU_ORTHOLOGUE AFUA_5G12780)"/>
    <property type="match status" value="1"/>
</dbReference>
<feature type="region of interest" description="Disordered" evidence="3">
    <location>
        <begin position="596"/>
        <end position="625"/>
    </location>
</feature>
<evidence type="ECO:0000256" key="2">
    <source>
        <dbReference type="ARBA" id="ARBA00023004"/>
    </source>
</evidence>
<evidence type="ECO:0000256" key="4">
    <source>
        <dbReference type="SAM" id="Phobius"/>
    </source>
</evidence>
<keyword evidence="4" id="KW-0472">Membrane</keyword>
<dbReference type="InterPro" id="IPR015915">
    <property type="entry name" value="Kelch-typ_b-propeller"/>
</dbReference>
<dbReference type="EMBL" id="MSZU01000106">
    <property type="protein sequence ID" value="OMP84002.1"/>
    <property type="molecule type" value="Genomic_DNA"/>
</dbReference>
<evidence type="ECO:0000313" key="6">
    <source>
        <dbReference type="EMBL" id="OMP84002.1"/>
    </source>
</evidence>
<keyword evidence="4" id="KW-1133">Transmembrane helix</keyword>
<evidence type="ECO:0000256" key="1">
    <source>
        <dbReference type="ARBA" id="ARBA00022737"/>
    </source>
</evidence>
<dbReference type="OrthoDB" id="10251809at2759"/>
<evidence type="ECO:0000313" key="7">
    <source>
        <dbReference type="Proteomes" id="UP000190776"/>
    </source>
</evidence>